<proteinExistence type="predicted"/>
<dbReference type="EMBL" id="FNEJ01000011">
    <property type="protein sequence ID" value="SDI84024.1"/>
    <property type="molecule type" value="Genomic_DNA"/>
</dbReference>
<gene>
    <name evidence="1" type="ORF">SAMN04487993_10119</name>
</gene>
<dbReference type="AlphaFoldDB" id="A0A1G8NUZ4"/>
<accession>A0A1G8NUZ4</accession>
<organism evidence="1 2">
    <name type="scientific">Salipiger marinus</name>
    <dbReference type="NCBI Taxonomy" id="555512"/>
    <lineage>
        <taxon>Bacteria</taxon>
        <taxon>Pseudomonadati</taxon>
        <taxon>Pseudomonadota</taxon>
        <taxon>Alphaproteobacteria</taxon>
        <taxon>Rhodobacterales</taxon>
        <taxon>Roseobacteraceae</taxon>
        <taxon>Salipiger</taxon>
    </lineage>
</organism>
<evidence type="ECO:0000313" key="2">
    <source>
        <dbReference type="Proteomes" id="UP000199093"/>
    </source>
</evidence>
<keyword evidence="2" id="KW-1185">Reference proteome</keyword>
<reference evidence="1 2" key="1">
    <citation type="submission" date="2016-10" db="EMBL/GenBank/DDBJ databases">
        <authorList>
            <person name="de Groot N.N."/>
        </authorList>
    </citation>
    <scope>NUCLEOTIDE SEQUENCE [LARGE SCALE GENOMIC DNA]</scope>
    <source>
        <strain evidence="1 2">DSM 26424</strain>
    </source>
</reference>
<name>A0A1G8NUZ4_9RHOB</name>
<protein>
    <submittedName>
        <fullName evidence="1">Uncharacterized protein</fullName>
    </submittedName>
</protein>
<dbReference type="Proteomes" id="UP000199093">
    <property type="component" value="Unassembled WGS sequence"/>
</dbReference>
<evidence type="ECO:0000313" key="1">
    <source>
        <dbReference type="EMBL" id="SDI84024.1"/>
    </source>
</evidence>
<sequence>MTNGDMSVEGTEDLNALLDQALRMQGGAAVPQLLQAASRILEHCAYELARSEMGGQVSRIILISDELDRMAKAQGRLAAGRGG</sequence>